<dbReference type="PRINTS" id="PR00359">
    <property type="entry name" value="BP450"/>
</dbReference>
<dbReference type="Gene3D" id="1.10.630.10">
    <property type="entry name" value="Cytochrome P450"/>
    <property type="match status" value="1"/>
</dbReference>
<evidence type="ECO:0000313" key="3">
    <source>
        <dbReference type="Proteomes" id="UP000562352"/>
    </source>
</evidence>
<dbReference type="PANTHER" id="PTHR46696">
    <property type="entry name" value="P450, PUTATIVE (EUROFUNG)-RELATED"/>
    <property type="match status" value="1"/>
</dbReference>
<dbReference type="GO" id="GO:0004497">
    <property type="term" value="F:monooxygenase activity"/>
    <property type="evidence" value="ECO:0007669"/>
    <property type="project" value="InterPro"/>
</dbReference>
<dbReference type="GO" id="GO:0016705">
    <property type="term" value="F:oxidoreductase activity, acting on paired donors, with incorporation or reduction of molecular oxygen"/>
    <property type="evidence" value="ECO:0007669"/>
    <property type="project" value="InterPro"/>
</dbReference>
<dbReference type="EMBL" id="JACHJJ010000023">
    <property type="protein sequence ID" value="MBB5966441.1"/>
    <property type="molecule type" value="Genomic_DNA"/>
</dbReference>
<dbReference type="InterPro" id="IPR002397">
    <property type="entry name" value="Cyt_P450_B"/>
</dbReference>
<dbReference type="Proteomes" id="UP000562352">
    <property type="component" value="Unassembled WGS sequence"/>
</dbReference>
<sequence>MSYHPTGTARFQAGASPNRLWLWLLARTGDPLARLLEPGFCGDAYGLYEQMRAQEPVYRSRTGMLAVLSYDRCSRVLHDPRFLAWGSFARPAGRRAPTPGETPAAASPFEARMQENDHACTIAASLVKPALQPSVSRVEVTAHNLLSRAADGDAFDLIDDFALPLVTACLSEVLGIPHGDSARFADLCAVMGRSVGGRPSARQAEELHDANEDLEALLIRLQRERRKHPGGDLISRLTAARRGRTPEHDPDRLLGHVRQWERRENPDAGTTGWPSTAPARLNLEEIIEACKELIVSGLDIAVNLIGNAVAALAAYPDQWQMLKAAPQLADKAAEETLRFDPPRQFILRIASERIELAGHTVPSGSRVLVMLAAAHRDPDQFPDPARFDITRTSGPRHLAVSGAMGLESSLARLTGEIALRTLASRLPELRMAGQAVRRPGGAVRGFIQLPLRAWAAPMGC</sequence>
<gene>
    <name evidence="2" type="ORF">FHS22_005732</name>
</gene>
<dbReference type="SUPFAM" id="SSF48264">
    <property type="entry name" value="Cytochrome P450"/>
    <property type="match status" value="1"/>
</dbReference>
<proteinExistence type="inferred from homology"/>
<name>A0A841D8B3_PLAVE</name>
<evidence type="ECO:0000313" key="2">
    <source>
        <dbReference type="EMBL" id="MBB5966441.1"/>
    </source>
</evidence>
<accession>A0A841D8B3</accession>
<dbReference type="InterPro" id="IPR036396">
    <property type="entry name" value="Cyt_P450_sf"/>
</dbReference>
<comment type="caution">
    <text evidence="2">The sequence shown here is derived from an EMBL/GenBank/DDBJ whole genome shotgun (WGS) entry which is preliminary data.</text>
</comment>
<keyword evidence="3" id="KW-1185">Reference proteome</keyword>
<reference evidence="2 3" key="1">
    <citation type="submission" date="2020-08" db="EMBL/GenBank/DDBJ databases">
        <title>Genomic Encyclopedia of Type Strains, Phase III (KMG-III): the genomes of soil and plant-associated and newly described type strains.</title>
        <authorList>
            <person name="Whitman W."/>
        </authorList>
    </citation>
    <scope>NUCLEOTIDE SEQUENCE [LARGE SCALE GENOMIC DNA]</scope>
    <source>
        <strain evidence="2 3">CECT 3303</strain>
    </source>
</reference>
<dbReference type="GO" id="GO:0005506">
    <property type="term" value="F:iron ion binding"/>
    <property type="evidence" value="ECO:0007669"/>
    <property type="project" value="InterPro"/>
</dbReference>
<comment type="similarity">
    <text evidence="1">Belongs to the cytochrome P450 family.</text>
</comment>
<evidence type="ECO:0000256" key="1">
    <source>
        <dbReference type="ARBA" id="ARBA00010617"/>
    </source>
</evidence>
<protein>
    <recommendedName>
        <fullName evidence="4">Cytochrome P450</fullName>
    </recommendedName>
</protein>
<dbReference type="InterPro" id="IPR001128">
    <property type="entry name" value="Cyt_P450"/>
</dbReference>
<dbReference type="Pfam" id="PF00067">
    <property type="entry name" value="p450"/>
    <property type="match status" value="1"/>
</dbReference>
<evidence type="ECO:0008006" key="4">
    <source>
        <dbReference type="Google" id="ProtNLM"/>
    </source>
</evidence>
<dbReference type="PANTHER" id="PTHR46696:SF1">
    <property type="entry name" value="CYTOCHROME P450 YJIB-RELATED"/>
    <property type="match status" value="1"/>
</dbReference>
<organism evidence="2 3">
    <name type="scientific">Planomonospora venezuelensis</name>
    <dbReference type="NCBI Taxonomy" id="1999"/>
    <lineage>
        <taxon>Bacteria</taxon>
        <taxon>Bacillati</taxon>
        <taxon>Actinomycetota</taxon>
        <taxon>Actinomycetes</taxon>
        <taxon>Streptosporangiales</taxon>
        <taxon>Streptosporangiaceae</taxon>
        <taxon>Planomonospora</taxon>
    </lineage>
</organism>
<dbReference type="RefSeq" id="WP_184946547.1">
    <property type="nucleotide sequence ID" value="NZ_BAAAWZ010000001.1"/>
</dbReference>
<dbReference type="GO" id="GO:0020037">
    <property type="term" value="F:heme binding"/>
    <property type="evidence" value="ECO:0007669"/>
    <property type="project" value="InterPro"/>
</dbReference>
<dbReference type="AlphaFoldDB" id="A0A841D8B3"/>